<protein>
    <submittedName>
        <fullName evidence="1">Uncharacterized protein</fullName>
    </submittedName>
</protein>
<dbReference type="Proteomes" id="UP000814033">
    <property type="component" value="Unassembled WGS sequence"/>
</dbReference>
<comment type="caution">
    <text evidence="1">The sequence shown here is derived from an EMBL/GenBank/DDBJ whole genome shotgun (WGS) entry which is preliminary data.</text>
</comment>
<keyword evidence="2" id="KW-1185">Reference proteome</keyword>
<proteinExistence type="predicted"/>
<evidence type="ECO:0000313" key="2">
    <source>
        <dbReference type="Proteomes" id="UP000814033"/>
    </source>
</evidence>
<evidence type="ECO:0000313" key="1">
    <source>
        <dbReference type="EMBL" id="KAI0045137.1"/>
    </source>
</evidence>
<sequence>MMITPRLPIEMQEEVVKAVYRNSQAHEIDYATLATCSLVCQSWRPVAQHLLFRRAPSPTATRPTTKHSFTYFILALIINHHLGRHVRSLTIDLYPNFKSRTDGYVAPDNLSVWLWIMRICRNVKQLTFVGPWLATVAKHGSNLYYFCDLDIKPATLNFVEVLQPVHARALLTIWPGVRCVSISGAEEIACLVPPLPWTAPVQLSRVEINVAALEGTGDATNLDAQTEDTDVAIRRLVAAPGKYWEWTAGDAGGVLAAQIKSLVTTAIPPMHILDRFVRLEELVFHVLPEEPFTLPASIRQVGYHAKLDIDSPRYNALVSHVVAAVAARRGGNLQVVTATMRTAKTVLSALEDACRSCGIAFVVHDEVEWFSCERNVDWV</sequence>
<dbReference type="EMBL" id="MU275960">
    <property type="protein sequence ID" value="KAI0045137.1"/>
    <property type="molecule type" value="Genomic_DNA"/>
</dbReference>
<reference evidence="1" key="2">
    <citation type="journal article" date="2022" name="New Phytol.">
        <title>Evolutionary transition to the ectomycorrhizal habit in the genomes of a hyperdiverse lineage of mushroom-forming fungi.</title>
        <authorList>
            <person name="Looney B."/>
            <person name="Miyauchi S."/>
            <person name="Morin E."/>
            <person name="Drula E."/>
            <person name="Courty P.E."/>
            <person name="Kohler A."/>
            <person name="Kuo A."/>
            <person name="LaButti K."/>
            <person name="Pangilinan J."/>
            <person name="Lipzen A."/>
            <person name="Riley R."/>
            <person name="Andreopoulos W."/>
            <person name="He G."/>
            <person name="Johnson J."/>
            <person name="Nolan M."/>
            <person name="Tritt A."/>
            <person name="Barry K.W."/>
            <person name="Grigoriev I.V."/>
            <person name="Nagy L.G."/>
            <person name="Hibbett D."/>
            <person name="Henrissat B."/>
            <person name="Matheny P.B."/>
            <person name="Labbe J."/>
            <person name="Martin F.M."/>
        </authorList>
    </citation>
    <scope>NUCLEOTIDE SEQUENCE</scope>
    <source>
        <strain evidence="1">FP105234-sp</strain>
    </source>
</reference>
<organism evidence="1 2">
    <name type="scientific">Auriscalpium vulgare</name>
    <dbReference type="NCBI Taxonomy" id="40419"/>
    <lineage>
        <taxon>Eukaryota</taxon>
        <taxon>Fungi</taxon>
        <taxon>Dikarya</taxon>
        <taxon>Basidiomycota</taxon>
        <taxon>Agaricomycotina</taxon>
        <taxon>Agaricomycetes</taxon>
        <taxon>Russulales</taxon>
        <taxon>Auriscalpiaceae</taxon>
        <taxon>Auriscalpium</taxon>
    </lineage>
</organism>
<accession>A0ACB8RMM7</accession>
<name>A0ACB8RMM7_9AGAM</name>
<reference evidence="1" key="1">
    <citation type="submission" date="2021-02" db="EMBL/GenBank/DDBJ databases">
        <authorList>
            <consortium name="DOE Joint Genome Institute"/>
            <person name="Ahrendt S."/>
            <person name="Looney B.P."/>
            <person name="Miyauchi S."/>
            <person name="Morin E."/>
            <person name="Drula E."/>
            <person name="Courty P.E."/>
            <person name="Chicoki N."/>
            <person name="Fauchery L."/>
            <person name="Kohler A."/>
            <person name="Kuo A."/>
            <person name="Labutti K."/>
            <person name="Pangilinan J."/>
            <person name="Lipzen A."/>
            <person name="Riley R."/>
            <person name="Andreopoulos W."/>
            <person name="He G."/>
            <person name="Johnson J."/>
            <person name="Barry K.W."/>
            <person name="Grigoriev I.V."/>
            <person name="Nagy L."/>
            <person name="Hibbett D."/>
            <person name="Henrissat B."/>
            <person name="Matheny P.B."/>
            <person name="Labbe J."/>
            <person name="Martin F."/>
        </authorList>
    </citation>
    <scope>NUCLEOTIDE SEQUENCE</scope>
    <source>
        <strain evidence="1">FP105234-sp</strain>
    </source>
</reference>
<gene>
    <name evidence="1" type="ORF">FA95DRAFT_1561426</name>
</gene>